<comment type="caution">
    <text evidence="3">The sequence shown here is derived from an EMBL/GenBank/DDBJ whole genome shotgun (WGS) entry which is preliminary data.</text>
</comment>
<keyword evidence="4" id="KW-1185">Reference proteome</keyword>
<evidence type="ECO:0000313" key="3">
    <source>
        <dbReference type="EMBL" id="MBE1459586.1"/>
    </source>
</evidence>
<dbReference type="InterPro" id="IPR044929">
    <property type="entry name" value="DNA/RNA_non-sp_Endonuclease_sf"/>
</dbReference>
<feature type="compositionally biased region" description="Low complexity" evidence="1">
    <location>
        <begin position="437"/>
        <end position="460"/>
    </location>
</feature>
<sequence length="995" mass="106810">MPTDEQPSLTDGDNKIDPSLFPVPETMTHVLEIRAAKLRTGGVNMSQNGDDIVSAWDGLSECYSAPEAEELYSALAPVTSNGAVIELATERVASALETFAETVREIQADWRSLKTEANAFLAGIAGDDEWDKPDHLLTRTSSNVEENDRLHGEAEKLIAAFEEAERDCANKINIGIVGRTDFLSGEEAQGKPLGPNAFVYDTVNLNTDIPSTWGDPAGADTFWYQDVGDAVWDFGVGAAEDVGAMVGAHSSQGWFNQSWGDALKEYHWDNLTSAASLVGMYDAESDSLGWSGLGSAGEAWKDLAHSVVPWEEWGERPGYVIGTALLNIGATVGGAALTATGVGAVVGVPLMLWRGAAVLDGMGSSGRGGSGMDVDLPELPEMPAFGGNGAPVVPVDLSNLDTSGFSPEQLNEMRASLDRIAVSHGADSETSPGGGRPSQPRPGQSEASYSSQRSPSSAGADPEEARVGDLALYEQIINHPENQEFDARVSQQAAPELQSVDRAAKTDPHGPAGSPESRWTASELLDEPDPRARELATTAPRPDADVQHAQSRGSQDQHLRVNDSEGARSDGDRAGQRDPRSEASPDGRESPRVQDRNPTATNQDGRTNSPGNAGDSHAASTHREMTSASIRSDSNSSSFREENNSGEGLSARESSGLPERSSRNMGREGEIDFDDSSSRPQNAWDAPGRRLPDPDISKDPSPLESIGSDSDRAPSRESPFDTSNLDPNKHYKVYDKSGRYRGIYSTGPDGKIVEIRTFPGESGSWNPDLGNPLPRVNYIIDSTKSGSNKKFVFQTDASSRTVRAYGELDLLDKADKKYRHNNQQSAAGNEGKDYFDDPRVDEGNPKSASLKDAFESVAWNGGHLIGTKFGGTGHSINLFAQMELTNKHQRGPNVPHVNFRDLEVALANVLKNSNNRVDFEIECLFATESDVPTAIRVKALVNGKPPLLTTHRRNPDTGEVIQVKKEFPVLEYVNSPPIKEGYAASLPGGNSTIGH</sequence>
<feature type="compositionally biased region" description="Basic and acidic residues" evidence="1">
    <location>
        <begin position="830"/>
        <end position="844"/>
    </location>
</feature>
<dbReference type="Proteomes" id="UP000598217">
    <property type="component" value="Unassembled WGS sequence"/>
</dbReference>
<dbReference type="RefSeq" id="WP_191274969.1">
    <property type="nucleotide sequence ID" value="NZ_BMXJ01000008.1"/>
</dbReference>
<gene>
    <name evidence="3" type="ORF">H4W79_003800</name>
</gene>
<evidence type="ECO:0000313" key="4">
    <source>
        <dbReference type="Proteomes" id="UP000598217"/>
    </source>
</evidence>
<feature type="compositionally biased region" description="Low complexity" evidence="1">
    <location>
        <begin position="627"/>
        <end position="638"/>
    </location>
</feature>
<feature type="compositionally biased region" description="Basic and acidic residues" evidence="1">
    <location>
        <begin position="709"/>
        <end position="719"/>
    </location>
</feature>
<feature type="compositionally biased region" description="Basic and acidic residues" evidence="1">
    <location>
        <begin position="660"/>
        <end position="670"/>
    </location>
</feature>
<dbReference type="Pfam" id="PF13930">
    <property type="entry name" value="Endonuclea_NS_2"/>
    <property type="match status" value="1"/>
</dbReference>
<reference evidence="3 4" key="1">
    <citation type="submission" date="2020-10" db="EMBL/GenBank/DDBJ databases">
        <title>Sequencing the genomes of 1000 actinobacteria strains.</title>
        <authorList>
            <person name="Klenk H.-P."/>
        </authorList>
    </citation>
    <scope>NUCLEOTIDE SEQUENCE [LARGE SCALE GENOMIC DNA]</scope>
    <source>
        <strain evidence="3 4">DSM 45157</strain>
    </source>
</reference>
<dbReference type="Gene3D" id="3.40.570.10">
    <property type="entry name" value="Extracellular Endonuclease, subunit A"/>
    <property type="match status" value="1"/>
</dbReference>
<evidence type="ECO:0000259" key="2">
    <source>
        <dbReference type="Pfam" id="PF13930"/>
    </source>
</evidence>
<feature type="compositionally biased region" description="Basic and acidic residues" evidence="1">
    <location>
        <begin position="555"/>
        <end position="595"/>
    </location>
</feature>
<evidence type="ECO:0000256" key="1">
    <source>
        <dbReference type="SAM" id="MobiDB-lite"/>
    </source>
</evidence>
<feature type="region of interest" description="Disordered" evidence="1">
    <location>
        <begin position="423"/>
        <end position="465"/>
    </location>
</feature>
<organism evidence="3 4">
    <name type="scientific">Nocardiopsis terrae</name>
    <dbReference type="NCBI Taxonomy" id="372655"/>
    <lineage>
        <taxon>Bacteria</taxon>
        <taxon>Bacillati</taxon>
        <taxon>Actinomycetota</taxon>
        <taxon>Actinomycetes</taxon>
        <taxon>Streptosporangiales</taxon>
        <taxon>Nocardiopsidaceae</taxon>
        <taxon>Nocardiopsis</taxon>
    </lineage>
</organism>
<proteinExistence type="predicted"/>
<dbReference type="EMBL" id="JADBDY010000001">
    <property type="protein sequence ID" value="MBE1459586.1"/>
    <property type="molecule type" value="Genomic_DNA"/>
</dbReference>
<dbReference type="InterPro" id="IPR044927">
    <property type="entry name" value="Endonuclea_NS_2"/>
</dbReference>
<feature type="region of interest" description="Disordered" evidence="1">
    <location>
        <begin position="486"/>
        <end position="731"/>
    </location>
</feature>
<protein>
    <recommendedName>
        <fullName evidence="2">Type VII secretion system protein EssD-like domain-containing protein</fullName>
    </recommendedName>
</protein>
<feature type="compositionally biased region" description="Basic and acidic residues" evidence="1">
    <location>
        <begin position="687"/>
        <end position="698"/>
    </location>
</feature>
<accession>A0ABR9HKN9</accession>
<feature type="domain" description="Type VII secretion system protein EssD-like" evidence="2">
    <location>
        <begin position="855"/>
        <end position="939"/>
    </location>
</feature>
<name>A0ABR9HKN9_9ACTN</name>
<feature type="compositionally biased region" description="Polar residues" evidence="1">
    <location>
        <begin position="596"/>
        <end position="611"/>
    </location>
</feature>
<feature type="region of interest" description="Disordered" evidence="1">
    <location>
        <begin position="816"/>
        <end position="847"/>
    </location>
</feature>